<name>K1KBX5_9GAMM</name>
<dbReference type="AlphaFoldDB" id="K1KBX5"/>
<organism evidence="4 5">
    <name type="scientific">Aeromonas dhakensis</name>
    <dbReference type="NCBI Taxonomy" id="196024"/>
    <lineage>
        <taxon>Bacteria</taxon>
        <taxon>Pseudomonadati</taxon>
        <taxon>Pseudomonadota</taxon>
        <taxon>Gammaproteobacteria</taxon>
        <taxon>Aeromonadales</taxon>
        <taxon>Aeromonadaceae</taxon>
        <taxon>Aeromonas</taxon>
    </lineage>
</organism>
<reference evidence="4 5" key="1">
    <citation type="submission" date="2012-06" db="EMBL/GenBank/DDBJ databases">
        <title>The Genome Sequence of Aeromonas hydrophila SSU.</title>
        <authorList>
            <consortium name="The Broad Institute Genome Sequencing Platform"/>
            <person name="Earl A."/>
            <person name="Ward D."/>
            <person name="Feldgarden M."/>
            <person name="Gevers D."/>
            <person name="Chopra A."/>
            <person name="Walker B."/>
            <person name="Young S.K."/>
            <person name="Zeng Q."/>
            <person name="Gargeya S."/>
            <person name="Fitzgerald M."/>
            <person name="Haas B."/>
            <person name="Abouelleil A."/>
            <person name="Alvarado L."/>
            <person name="Arachchi H.M."/>
            <person name="Berlin A.M."/>
            <person name="Chapman S.B."/>
            <person name="Goldberg J."/>
            <person name="Griggs A."/>
            <person name="Gujja S."/>
            <person name="Hansen M."/>
            <person name="Howarth C."/>
            <person name="Imamovic A."/>
            <person name="Larimer J."/>
            <person name="McCowan C."/>
            <person name="Montmayeur A."/>
            <person name="Murphy C."/>
            <person name="Neiman D."/>
            <person name="Pearson M."/>
            <person name="Priest M."/>
            <person name="Roberts A."/>
            <person name="Saif S."/>
            <person name="Shea T."/>
            <person name="Sisk P."/>
            <person name="Sykes S."/>
            <person name="Wortman J."/>
            <person name="Nusbaum C."/>
            <person name="Birren B."/>
        </authorList>
    </citation>
    <scope>NUCLEOTIDE SEQUENCE [LARGE SCALE GENOMIC DNA]</scope>
    <source>
        <strain evidence="4 5">SSU</strain>
    </source>
</reference>
<dbReference type="InterPro" id="IPR007837">
    <property type="entry name" value="DinB"/>
</dbReference>
<dbReference type="HOGENOM" id="CLU_101283_2_0_6"/>
<dbReference type="InterPro" id="IPR034660">
    <property type="entry name" value="DinB/YfiT-like"/>
</dbReference>
<feature type="binding site" evidence="3">
    <location>
        <position position="129"/>
    </location>
    <ligand>
        <name>a divalent metal cation</name>
        <dbReference type="ChEBI" id="CHEBI:60240"/>
    </ligand>
</feature>
<evidence type="ECO:0000256" key="1">
    <source>
        <dbReference type="ARBA" id="ARBA00008635"/>
    </source>
</evidence>
<sequence length="177" mass="19655">MNNETLQSLFHYKRWADDELLAALATLDAAQYGEAHHTALRIFNHIHVVDAIFKANLLGERHGFTATNTTETPTLAALHGAVTALDNWLVEYVTTLSPQACNTQIRFQFTDGDQGQMSRAEMLLHLVTHGGYHRGAIGRILVQCGITPPRDTLTTFLHRSEPERRGDAALADDKARP</sequence>
<protein>
    <recommendedName>
        <fullName evidence="6">Damage-inducible protein DinB</fullName>
    </recommendedName>
</protein>
<evidence type="ECO:0000313" key="5">
    <source>
        <dbReference type="Proteomes" id="UP000005149"/>
    </source>
</evidence>
<feature type="binding site" evidence="3">
    <location>
        <position position="133"/>
    </location>
    <ligand>
        <name>a divalent metal cation</name>
        <dbReference type="ChEBI" id="CHEBI:60240"/>
    </ligand>
</feature>
<gene>
    <name evidence="4" type="ORF">HMPREF1171_00396</name>
</gene>
<dbReference type="SUPFAM" id="SSF109854">
    <property type="entry name" value="DinB/YfiT-like putative metalloenzymes"/>
    <property type="match status" value="1"/>
</dbReference>
<dbReference type="PANTHER" id="PTHR37302">
    <property type="entry name" value="SLR1116 PROTEIN"/>
    <property type="match status" value="1"/>
</dbReference>
<comment type="similarity">
    <text evidence="1">Belongs to the DinB family.</text>
</comment>
<dbReference type="RefSeq" id="WP_005298643.1">
    <property type="nucleotide sequence ID" value="NZ_JDWD01000086.1"/>
</dbReference>
<feature type="binding site" evidence="3">
    <location>
        <position position="45"/>
    </location>
    <ligand>
        <name>a divalent metal cation</name>
        <dbReference type="ChEBI" id="CHEBI:60240"/>
    </ligand>
</feature>
<evidence type="ECO:0008006" key="6">
    <source>
        <dbReference type="Google" id="ProtNLM"/>
    </source>
</evidence>
<evidence type="ECO:0000313" key="4">
    <source>
        <dbReference type="EMBL" id="EKB29184.1"/>
    </source>
</evidence>
<dbReference type="EMBL" id="AGWR01000006">
    <property type="protein sequence ID" value="EKB29184.1"/>
    <property type="molecule type" value="Genomic_DNA"/>
</dbReference>
<accession>K1KBX5</accession>
<dbReference type="GO" id="GO:0046872">
    <property type="term" value="F:metal ion binding"/>
    <property type="evidence" value="ECO:0007669"/>
    <property type="project" value="UniProtKB-KW"/>
</dbReference>
<proteinExistence type="inferred from homology"/>
<evidence type="ECO:0000256" key="3">
    <source>
        <dbReference type="PIRSR" id="PIRSR607837-1"/>
    </source>
</evidence>
<keyword evidence="5" id="KW-1185">Reference proteome</keyword>
<evidence type="ECO:0000256" key="2">
    <source>
        <dbReference type="ARBA" id="ARBA00022723"/>
    </source>
</evidence>
<keyword evidence="2 3" id="KW-0479">Metal-binding</keyword>
<dbReference type="Gene3D" id="1.20.120.450">
    <property type="entry name" value="dinb family like domain"/>
    <property type="match status" value="1"/>
</dbReference>
<dbReference type="PATRIC" id="fig|1073377.4.peg.404"/>
<dbReference type="PANTHER" id="PTHR37302:SF1">
    <property type="entry name" value="PROTEIN DINB"/>
    <property type="match status" value="1"/>
</dbReference>
<dbReference type="Pfam" id="PF05163">
    <property type="entry name" value="DinB"/>
    <property type="match status" value="1"/>
</dbReference>
<dbReference type="Proteomes" id="UP000005149">
    <property type="component" value="Unassembled WGS sequence"/>
</dbReference>
<comment type="caution">
    <text evidence="4">The sequence shown here is derived from an EMBL/GenBank/DDBJ whole genome shotgun (WGS) entry which is preliminary data.</text>
</comment>